<evidence type="ECO:0000313" key="2">
    <source>
        <dbReference type="Proteomes" id="UP000192247"/>
    </source>
</evidence>
<reference evidence="1 2" key="1">
    <citation type="journal article" date="2017" name="Gigascience">
        <title>Draft genome of the honey bee ectoparasitic mite, Tropilaelaps mercedesae, is shaped by the parasitic life history.</title>
        <authorList>
            <person name="Dong X."/>
            <person name="Armstrong S.D."/>
            <person name="Xia D."/>
            <person name="Makepeace B.L."/>
            <person name="Darby A.C."/>
            <person name="Kadowaki T."/>
        </authorList>
    </citation>
    <scope>NUCLEOTIDE SEQUENCE [LARGE SCALE GENOMIC DNA]</scope>
    <source>
        <strain evidence="1">Wuxi-XJTLU</strain>
    </source>
</reference>
<organism evidence="1 2">
    <name type="scientific">Tropilaelaps mercedesae</name>
    <dbReference type="NCBI Taxonomy" id="418985"/>
    <lineage>
        <taxon>Eukaryota</taxon>
        <taxon>Metazoa</taxon>
        <taxon>Ecdysozoa</taxon>
        <taxon>Arthropoda</taxon>
        <taxon>Chelicerata</taxon>
        <taxon>Arachnida</taxon>
        <taxon>Acari</taxon>
        <taxon>Parasitiformes</taxon>
        <taxon>Mesostigmata</taxon>
        <taxon>Gamasina</taxon>
        <taxon>Dermanyssoidea</taxon>
        <taxon>Laelapidae</taxon>
        <taxon>Tropilaelaps</taxon>
    </lineage>
</organism>
<proteinExistence type="predicted"/>
<accession>A0A1V9XEU3</accession>
<dbReference type="OrthoDB" id="6505040at2759"/>
<protein>
    <submittedName>
        <fullName evidence="1">Uncharacterized protein</fullName>
    </submittedName>
</protein>
<dbReference type="InParanoid" id="A0A1V9XEU3"/>
<evidence type="ECO:0000313" key="1">
    <source>
        <dbReference type="EMBL" id="OQR72057.1"/>
    </source>
</evidence>
<keyword evidence="2" id="KW-1185">Reference proteome</keyword>
<gene>
    <name evidence="1" type="ORF">BIW11_10617</name>
</gene>
<dbReference type="AlphaFoldDB" id="A0A1V9XEU3"/>
<sequence>MITGWGQPEAFGITQLRKPLFGGLLHHKKRNVLCTQALPQPFSIAGDRRRRFCVTSELSSSSNMSFSFGHFGRRKKGLNQHEREVLAKIQEEQKRDLSNHVVDAEKLRQLAKDEEYILETQKCILDLYDDVGERQAIIDKRIKKLREKNSVGRFKGDYIENLESWDGNSTVAETDDPFVADLQSEALAIVKENWETKCAIDTAVEELYDLELKLMQLKVDKAWEPLKDLPPKNLMPVSV</sequence>
<comment type="caution">
    <text evidence="1">The sequence shown here is derived from an EMBL/GenBank/DDBJ whole genome shotgun (WGS) entry which is preliminary data.</text>
</comment>
<dbReference type="EMBL" id="MNPL01012595">
    <property type="protein sequence ID" value="OQR72057.1"/>
    <property type="molecule type" value="Genomic_DNA"/>
</dbReference>
<name>A0A1V9XEU3_9ACAR</name>
<dbReference type="Proteomes" id="UP000192247">
    <property type="component" value="Unassembled WGS sequence"/>
</dbReference>